<dbReference type="GO" id="GO:0008081">
    <property type="term" value="F:phosphoric diester hydrolase activity"/>
    <property type="evidence" value="ECO:0007669"/>
    <property type="project" value="UniProtKB-ARBA"/>
</dbReference>
<proteinExistence type="predicted"/>
<dbReference type="Pfam" id="PF13487">
    <property type="entry name" value="HD_5"/>
    <property type="match status" value="1"/>
</dbReference>
<evidence type="ECO:0000259" key="3">
    <source>
        <dbReference type="PROSITE" id="PS51832"/>
    </source>
</evidence>
<accession>A0A2A5CAE4</accession>
<dbReference type="AlphaFoldDB" id="A0A2A5CAE4"/>
<feature type="domain" description="HD-GYP" evidence="3">
    <location>
        <begin position="158"/>
        <end position="355"/>
    </location>
</feature>
<dbReference type="SMART" id="SM00448">
    <property type="entry name" value="REC"/>
    <property type="match status" value="1"/>
</dbReference>
<evidence type="ECO:0000313" key="4">
    <source>
        <dbReference type="EMBL" id="PCJ40807.1"/>
    </source>
</evidence>
<dbReference type="CDD" id="cd00077">
    <property type="entry name" value="HDc"/>
    <property type="match status" value="1"/>
</dbReference>
<dbReference type="Pfam" id="PF00072">
    <property type="entry name" value="Response_reg"/>
    <property type="match status" value="1"/>
</dbReference>
<dbReference type="InterPro" id="IPR052020">
    <property type="entry name" value="Cyclic_di-GMP/3'3'-cGAMP_PDE"/>
</dbReference>
<dbReference type="Gene3D" id="3.40.50.2300">
    <property type="match status" value="1"/>
</dbReference>
<dbReference type="PROSITE" id="PS50110">
    <property type="entry name" value="RESPONSE_REGULATORY"/>
    <property type="match status" value="1"/>
</dbReference>
<dbReference type="EMBL" id="NVWI01000007">
    <property type="protein sequence ID" value="PCJ40807.1"/>
    <property type="molecule type" value="Genomic_DNA"/>
</dbReference>
<name>A0A2A5CAE4_9GAMM</name>
<dbReference type="InterPro" id="IPR003607">
    <property type="entry name" value="HD/PDEase_dom"/>
</dbReference>
<dbReference type="SUPFAM" id="SSF52172">
    <property type="entry name" value="CheY-like"/>
    <property type="match status" value="1"/>
</dbReference>
<dbReference type="InterPro" id="IPR001789">
    <property type="entry name" value="Sig_transdc_resp-reg_receiver"/>
</dbReference>
<evidence type="ECO:0000256" key="1">
    <source>
        <dbReference type="PROSITE-ProRule" id="PRU00169"/>
    </source>
</evidence>
<dbReference type="Gene3D" id="1.10.3210.10">
    <property type="entry name" value="Hypothetical protein af1432"/>
    <property type="match status" value="1"/>
</dbReference>
<dbReference type="SMART" id="SM00471">
    <property type="entry name" value="HDc"/>
    <property type="match status" value="1"/>
</dbReference>
<keyword evidence="1" id="KW-0597">Phosphoprotein</keyword>
<evidence type="ECO:0000259" key="2">
    <source>
        <dbReference type="PROSITE" id="PS50110"/>
    </source>
</evidence>
<organism evidence="4 5">
    <name type="scientific">SAR86 cluster bacterium</name>
    <dbReference type="NCBI Taxonomy" id="2030880"/>
    <lineage>
        <taxon>Bacteria</taxon>
        <taxon>Pseudomonadati</taxon>
        <taxon>Pseudomonadota</taxon>
        <taxon>Gammaproteobacteria</taxon>
        <taxon>SAR86 cluster</taxon>
    </lineage>
</organism>
<dbReference type="PANTHER" id="PTHR45228">
    <property type="entry name" value="CYCLIC DI-GMP PHOSPHODIESTERASE TM_0186-RELATED"/>
    <property type="match status" value="1"/>
</dbReference>
<dbReference type="PROSITE" id="PS51832">
    <property type="entry name" value="HD_GYP"/>
    <property type="match status" value="1"/>
</dbReference>
<protein>
    <submittedName>
        <fullName evidence="4">Two-component system response regulator</fullName>
    </submittedName>
</protein>
<evidence type="ECO:0000313" key="5">
    <source>
        <dbReference type="Proteomes" id="UP000228987"/>
    </source>
</evidence>
<comment type="caution">
    <text evidence="4">The sequence shown here is derived from an EMBL/GenBank/DDBJ whole genome shotgun (WGS) entry which is preliminary data.</text>
</comment>
<gene>
    <name evidence="4" type="ORF">COA71_09390</name>
</gene>
<dbReference type="GO" id="GO:0000160">
    <property type="term" value="P:phosphorelay signal transduction system"/>
    <property type="evidence" value="ECO:0007669"/>
    <property type="project" value="InterPro"/>
</dbReference>
<dbReference type="InterPro" id="IPR037522">
    <property type="entry name" value="HD_GYP_dom"/>
</dbReference>
<dbReference type="PANTHER" id="PTHR45228:SF1">
    <property type="entry name" value="CYCLIC DI-GMP PHOSPHODIESTERASE TM_0186"/>
    <property type="match status" value="1"/>
</dbReference>
<dbReference type="Proteomes" id="UP000228987">
    <property type="component" value="Unassembled WGS sequence"/>
</dbReference>
<dbReference type="InterPro" id="IPR011006">
    <property type="entry name" value="CheY-like_superfamily"/>
</dbReference>
<feature type="modified residue" description="4-aspartylphosphate" evidence="1">
    <location>
        <position position="64"/>
    </location>
</feature>
<sequence length="379" mass="43496">MLLNLYSESLKDSQIFIVDDEPVNLKLIERILKTEGYTALTTITEPHRVVEEFLNVRPQLIMLDINMPGLNGFEVIQQLQNIDNVELPPIVFLTAQNDHSYRTKAFECGVLDFICKPFNRLELLSRVKNLLALESAHHELSARNNSLEAAVEKRTEDLRKTQVQVVQKLGRAAEFRDNETGAHLLRMSNISALIAKHFNFNDEEVQNILYASPMHDVGKIAIPDHILLKPGKFEPEEWEIMKTHTTLGYDILNSDESALLRLASEIALYHHEKWNGTGYPYQLAEEYIPISCRIVAVADVFDALTSKRPYKKAWSVQDAHEFINEQSNQHFDPKIIKIFNKVFPQIIEIRDRYLDEDTEIGYSNMNKITVPEKLAAVAN</sequence>
<reference evidence="5" key="1">
    <citation type="submission" date="2017-08" db="EMBL/GenBank/DDBJ databases">
        <title>A dynamic microbial community with high functional redundancy inhabits the cold, oxic subseafloor aquifer.</title>
        <authorList>
            <person name="Tully B.J."/>
            <person name="Wheat C.G."/>
            <person name="Glazer B.T."/>
            <person name="Huber J.A."/>
        </authorList>
    </citation>
    <scope>NUCLEOTIDE SEQUENCE [LARGE SCALE GENOMIC DNA]</scope>
</reference>
<dbReference type="SUPFAM" id="SSF109604">
    <property type="entry name" value="HD-domain/PDEase-like"/>
    <property type="match status" value="1"/>
</dbReference>
<feature type="domain" description="Response regulatory" evidence="2">
    <location>
        <begin position="14"/>
        <end position="131"/>
    </location>
</feature>